<sequence length="185" mass="21297">MPSVNKDSVNDMKNGENLTISNPRKIAIRMLNCANVDMVCWNSYSLTAVKRYQNRKLLAHNAFLEEKIRMMKLHKCHMEMHLGVMQIVEHKNMTKLLASANQLISFSVIFMRKFNALLQRKQITLKLSIWNIKELIPYKEIGIVFSCQMNSIVCDESLPKLASFLCSHVQSLQISADEHTVEGEK</sequence>
<dbReference type="EMBL" id="JYDI01000056">
    <property type="protein sequence ID" value="KRY55395.1"/>
    <property type="molecule type" value="Genomic_DNA"/>
</dbReference>
<keyword evidence="2" id="KW-1185">Reference proteome</keyword>
<gene>
    <name evidence="1" type="ORF">T03_12264</name>
</gene>
<reference evidence="1 2" key="1">
    <citation type="submission" date="2015-01" db="EMBL/GenBank/DDBJ databases">
        <title>Evolution of Trichinella species and genotypes.</title>
        <authorList>
            <person name="Korhonen P.K."/>
            <person name="Edoardo P."/>
            <person name="Giuseppe L.R."/>
            <person name="Gasser R.B."/>
        </authorList>
    </citation>
    <scope>NUCLEOTIDE SEQUENCE [LARGE SCALE GENOMIC DNA]</scope>
    <source>
        <strain evidence="1">ISS120</strain>
    </source>
</reference>
<accession>A0A0V1D330</accession>
<comment type="caution">
    <text evidence="1">The sequence shown here is derived from an EMBL/GenBank/DDBJ whole genome shotgun (WGS) entry which is preliminary data.</text>
</comment>
<name>A0A0V1D330_TRIBR</name>
<dbReference type="Proteomes" id="UP000054653">
    <property type="component" value="Unassembled WGS sequence"/>
</dbReference>
<dbReference type="AlphaFoldDB" id="A0A0V1D330"/>
<dbReference type="OrthoDB" id="5915381at2759"/>
<protein>
    <submittedName>
        <fullName evidence="1">Uncharacterized protein</fullName>
    </submittedName>
</protein>
<proteinExistence type="predicted"/>
<organism evidence="1 2">
    <name type="scientific">Trichinella britovi</name>
    <name type="common">Parasitic roundworm</name>
    <dbReference type="NCBI Taxonomy" id="45882"/>
    <lineage>
        <taxon>Eukaryota</taxon>
        <taxon>Metazoa</taxon>
        <taxon>Ecdysozoa</taxon>
        <taxon>Nematoda</taxon>
        <taxon>Enoplea</taxon>
        <taxon>Dorylaimia</taxon>
        <taxon>Trichinellida</taxon>
        <taxon>Trichinellidae</taxon>
        <taxon>Trichinella</taxon>
    </lineage>
</organism>
<evidence type="ECO:0000313" key="2">
    <source>
        <dbReference type="Proteomes" id="UP000054653"/>
    </source>
</evidence>
<evidence type="ECO:0000313" key="1">
    <source>
        <dbReference type="EMBL" id="KRY55395.1"/>
    </source>
</evidence>